<organism evidence="13 14">
    <name type="scientific">Araneus ventricosus</name>
    <name type="common">Orbweaver spider</name>
    <name type="synonym">Epeira ventricosa</name>
    <dbReference type="NCBI Taxonomy" id="182803"/>
    <lineage>
        <taxon>Eukaryota</taxon>
        <taxon>Metazoa</taxon>
        <taxon>Ecdysozoa</taxon>
        <taxon>Arthropoda</taxon>
        <taxon>Chelicerata</taxon>
        <taxon>Arachnida</taxon>
        <taxon>Araneae</taxon>
        <taxon>Araneomorphae</taxon>
        <taxon>Entelegynae</taxon>
        <taxon>Araneoidea</taxon>
        <taxon>Araneidae</taxon>
        <taxon>Araneus</taxon>
    </lineage>
</organism>
<dbReference type="SMART" id="SM00355">
    <property type="entry name" value="ZnF_C2H2"/>
    <property type="match status" value="6"/>
</dbReference>
<dbReference type="OrthoDB" id="6429687at2759"/>
<evidence type="ECO:0000256" key="8">
    <source>
        <dbReference type="ARBA" id="ARBA00023125"/>
    </source>
</evidence>
<gene>
    <name evidence="13" type="primary">ZNF112_68</name>
    <name evidence="13" type="ORF">AVEN_218986_1</name>
</gene>
<dbReference type="InterPro" id="IPR036236">
    <property type="entry name" value="Znf_C2H2_sf"/>
</dbReference>
<accession>A0A4Y2CDH4</accession>
<feature type="domain" description="C2H2-type" evidence="12">
    <location>
        <begin position="33"/>
        <end position="60"/>
    </location>
</feature>
<dbReference type="FunFam" id="3.30.160.60:FF:000030">
    <property type="entry name" value="Zinc finger protein 628"/>
    <property type="match status" value="1"/>
</dbReference>
<dbReference type="SUPFAM" id="SSF57667">
    <property type="entry name" value="beta-beta-alpha zinc fingers"/>
    <property type="match status" value="3"/>
</dbReference>
<dbReference type="InterPro" id="IPR013087">
    <property type="entry name" value="Znf_C2H2_type"/>
</dbReference>
<evidence type="ECO:0000256" key="1">
    <source>
        <dbReference type="ARBA" id="ARBA00004123"/>
    </source>
</evidence>
<dbReference type="GO" id="GO:0010468">
    <property type="term" value="P:regulation of gene expression"/>
    <property type="evidence" value="ECO:0007669"/>
    <property type="project" value="TreeGrafter"/>
</dbReference>
<reference evidence="13 14" key="1">
    <citation type="journal article" date="2019" name="Sci. Rep.">
        <title>Orb-weaving spider Araneus ventricosus genome elucidates the spidroin gene catalogue.</title>
        <authorList>
            <person name="Kono N."/>
            <person name="Nakamura H."/>
            <person name="Ohtoshi R."/>
            <person name="Moran D.A.P."/>
            <person name="Shinohara A."/>
            <person name="Yoshida Y."/>
            <person name="Fujiwara M."/>
            <person name="Mori M."/>
            <person name="Tomita M."/>
            <person name="Arakawa K."/>
        </authorList>
    </citation>
    <scope>NUCLEOTIDE SEQUENCE [LARGE SCALE GENOMIC DNA]</scope>
</reference>
<dbReference type="GO" id="GO:0008270">
    <property type="term" value="F:zinc ion binding"/>
    <property type="evidence" value="ECO:0007669"/>
    <property type="project" value="UniProtKB-KW"/>
</dbReference>
<comment type="caution">
    <text evidence="13">The sequence shown here is derived from an EMBL/GenBank/DDBJ whole genome shotgun (WGS) entry which is preliminary data.</text>
</comment>
<dbReference type="PROSITE" id="PS50157">
    <property type="entry name" value="ZINC_FINGER_C2H2_2"/>
    <property type="match status" value="6"/>
</dbReference>
<evidence type="ECO:0000313" key="14">
    <source>
        <dbReference type="Proteomes" id="UP000499080"/>
    </source>
</evidence>
<dbReference type="Pfam" id="PF00096">
    <property type="entry name" value="zf-C2H2"/>
    <property type="match status" value="5"/>
</dbReference>
<keyword evidence="5 11" id="KW-0863">Zinc-finger</keyword>
<evidence type="ECO:0000256" key="3">
    <source>
        <dbReference type="ARBA" id="ARBA00022723"/>
    </source>
</evidence>
<keyword evidence="8" id="KW-0238">DNA-binding</keyword>
<dbReference type="EMBL" id="BGPR01000174">
    <property type="protein sequence ID" value="GBM01868.1"/>
    <property type="molecule type" value="Genomic_DNA"/>
</dbReference>
<proteinExistence type="inferred from homology"/>
<name>A0A4Y2CDH4_ARAVE</name>
<evidence type="ECO:0000313" key="13">
    <source>
        <dbReference type="EMBL" id="GBM01868.1"/>
    </source>
</evidence>
<evidence type="ECO:0000256" key="10">
    <source>
        <dbReference type="ARBA" id="ARBA00023242"/>
    </source>
</evidence>
<dbReference type="PROSITE" id="PS00028">
    <property type="entry name" value="ZINC_FINGER_C2H2_1"/>
    <property type="match status" value="5"/>
</dbReference>
<dbReference type="PANTHER" id="PTHR16515">
    <property type="entry name" value="PR DOMAIN ZINC FINGER PROTEIN"/>
    <property type="match status" value="1"/>
</dbReference>
<dbReference type="FunFam" id="3.30.160.60:FF:001498">
    <property type="entry name" value="Zinc finger protein 404"/>
    <property type="match status" value="2"/>
</dbReference>
<dbReference type="FunFam" id="3.30.160.60:FF:000446">
    <property type="entry name" value="Zinc finger protein"/>
    <property type="match status" value="1"/>
</dbReference>
<feature type="domain" description="C2H2-type" evidence="12">
    <location>
        <begin position="89"/>
        <end position="116"/>
    </location>
</feature>
<evidence type="ECO:0000259" key="12">
    <source>
        <dbReference type="PROSITE" id="PS50157"/>
    </source>
</evidence>
<dbReference type="AlphaFoldDB" id="A0A4Y2CDH4"/>
<feature type="domain" description="C2H2-type" evidence="12">
    <location>
        <begin position="61"/>
        <end position="88"/>
    </location>
</feature>
<comment type="similarity">
    <text evidence="2">Belongs to the krueppel C2H2-type zinc-finger protein family.</text>
</comment>
<protein>
    <submittedName>
        <fullName evidence="13">Zinc finger protein 112</fullName>
    </submittedName>
</protein>
<dbReference type="FunFam" id="3.30.160.60:FF:000770">
    <property type="entry name" value="zinc finger protein 16"/>
    <property type="match status" value="1"/>
</dbReference>
<keyword evidence="9" id="KW-0804">Transcription</keyword>
<dbReference type="GO" id="GO:0005634">
    <property type="term" value="C:nucleus"/>
    <property type="evidence" value="ECO:0007669"/>
    <property type="project" value="UniProtKB-SubCell"/>
</dbReference>
<keyword evidence="10" id="KW-0539">Nucleus</keyword>
<dbReference type="FunFam" id="3.30.160.60:FF:000145">
    <property type="entry name" value="Zinc finger protein 574"/>
    <property type="match status" value="1"/>
</dbReference>
<keyword evidence="6" id="KW-0862">Zinc</keyword>
<sequence length="319" mass="37268">MERLNVCEVCSKTFSKKSDLNLHYRIHTEKTPFVCEVCSRTFSQKSHLNVHYRVHTKEKPYGCKLCSQAFSEKSALNVHYHIHTKETPFVCEVCSRTFSQKSHLNARYRVHPKEKPYGCELCSQAFSEKSKLKRHYRVHTKEKPYVCEVCSKTFSRKCSLNLHYRVHTEEKPYGCEVCKDTPDDTKTKLQKEINPTKLKLGIKDVRKLKKGDLVIHCGTKRDVDILKREFETNESLKKDYAFKQMPRLNPKIILYGIEEHLTNEEIIANLKAQNDDLEKSTIILDFIMNTEKGKNVTISTDSKTFQKIIRKEKVSLGWS</sequence>
<feature type="domain" description="C2H2-type" evidence="12">
    <location>
        <begin position="145"/>
        <end position="172"/>
    </location>
</feature>
<comment type="subcellular location">
    <subcellularLocation>
        <location evidence="1">Nucleus</location>
    </subcellularLocation>
</comment>
<keyword evidence="14" id="KW-1185">Reference proteome</keyword>
<evidence type="ECO:0000256" key="2">
    <source>
        <dbReference type="ARBA" id="ARBA00006991"/>
    </source>
</evidence>
<dbReference type="InterPro" id="IPR050331">
    <property type="entry name" value="Zinc_finger"/>
</dbReference>
<evidence type="ECO:0000256" key="9">
    <source>
        <dbReference type="ARBA" id="ARBA00023163"/>
    </source>
</evidence>
<evidence type="ECO:0000256" key="11">
    <source>
        <dbReference type="PROSITE-ProRule" id="PRU00042"/>
    </source>
</evidence>
<dbReference type="Proteomes" id="UP000499080">
    <property type="component" value="Unassembled WGS sequence"/>
</dbReference>
<feature type="domain" description="C2H2-type" evidence="12">
    <location>
        <begin position="5"/>
        <end position="32"/>
    </location>
</feature>
<evidence type="ECO:0000256" key="4">
    <source>
        <dbReference type="ARBA" id="ARBA00022737"/>
    </source>
</evidence>
<dbReference type="Gene3D" id="3.30.160.60">
    <property type="entry name" value="Classic Zinc Finger"/>
    <property type="match status" value="6"/>
</dbReference>
<keyword evidence="3" id="KW-0479">Metal-binding</keyword>
<dbReference type="GO" id="GO:0003677">
    <property type="term" value="F:DNA binding"/>
    <property type="evidence" value="ECO:0007669"/>
    <property type="project" value="UniProtKB-KW"/>
</dbReference>
<evidence type="ECO:0000256" key="5">
    <source>
        <dbReference type="ARBA" id="ARBA00022771"/>
    </source>
</evidence>
<evidence type="ECO:0000256" key="7">
    <source>
        <dbReference type="ARBA" id="ARBA00023015"/>
    </source>
</evidence>
<feature type="domain" description="C2H2-type" evidence="12">
    <location>
        <begin position="117"/>
        <end position="144"/>
    </location>
</feature>
<keyword evidence="7" id="KW-0805">Transcription regulation</keyword>
<dbReference type="PANTHER" id="PTHR16515:SF49">
    <property type="entry name" value="GASTRULA ZINC FINGER PROTEIN XLCGF49.1-LIKE-RELATED"/>
    <property type="match status" value="1"/>
</dbReference>
<keyword evidence="4" id="KW-0677">Repeat</keyword>
<evidence type="ECO:0000256" key="6">
    <source>
        <dbReference type="ARBA" id="ARBA00022833"/>
    </source>
</evidence>